<organism evidence="2 3">
    <name type="scientific">Thermogutta terrifontis</name>
    <dbReference type="NCBI Taxonomy" id="1331910"/>
    <lineage>
        <taxon>Bacteria</taxon>
        <taxon>Pseudomonadati</taxon>
        <taxon>Planctomycetota</taxon>
        <taxon>Planctomycetia</taxon>
        <taxon>Pirellulales</taxon>
        <taxon>Thermoguttaceae</taxon>
        <taxon>Thermogutta</taxon>
    </lineage>
</organism>
<dbReference type="InterPro" id="IPR036866">
    <property type="entry name" value="RibonucZ/Hydroxyglut_hydro"/>
</dbReference>
<dbReference type="SMART" id="SM00849">
    <property type="entry name" value="Lactamase_B"/>
    <property type="match status" value="1"/>
</dbReference>
<dbReference type="Proteomes" id="UP000215086">
    <property type="component" value="Chromosome"/>
</dbReference>
<dbReference type="PANTHER" id="PTHR47619:SF1">
    <property type="entry name" value="EXODEOXYRIBONUCLEASE WALJ"/>
    <property type="match status" value="1"/>
</dbReference>
<dbReference type="SUPFAM" id="SSF56281">
    <property type="entry name" value="Metallo-hydrolase/oxidoreductase"/>
    <property type="match status" value="1"/>
</dbReference>
<evidence type="ECO:0000313" key="3">
    <source>
        <dbReference type="Proteomes" id="UP000215086"/>
    </source>
</evidence>
<evidence type="ECO:0000313" key="2">
    <source>
        <dbReference type="EMBL" id="ASV75083.1"/>
    </source>
</evidence>
<dbReference type="AlphaFoldDB" id="A0A286RGJ3"/>
<feature type="domain" description="Metallo-beta-lactamase" evidence="1">
    <location>
        <begin position="11"/>
        <end position="187"/>
    </location>
</feature>
<protein>
    <submittedName>
        <fullName evidence="2">Metal-dependent hydrolases of the beta-lactamase superfamily I</fullName>
    </submittedName>
</protein>
<dbReference type="InterPro" id="IPR052533">
    <property type="entry name" value="WalJ/YycJ-like"/>
</dbReference>
<dbReference type="InterPro" id="IPR001279">
    <property type="entry name" value="Metallo-B-lactamas"/>
</dbReference>
<gene>
    <name evidence="2" type="ORF">THTE_2481</name>
</gene>
<dbReference type="PANTHER" id="PTHR47619">
    <property type="entry name" value="METALLO-HYDROLASE YYCJ-RELATED"/>
    <property type="match status" value="1"/>
</dbReference>
<keyword evidence="3" id="KW-1185">Reference proteome</keyword>
<accession>A0A286RGJ3</accession>
<proteinExistence type="predicted"/>
<reference evidence="2 3" key="1">
    <citation type="journal article" name="Front. Microbiol.">
        <title>Sugar Metabolism of the First Thermophilic Planctomycete Thermogutta terrifontis: Comparative Genomic and Transcriptomic Approaches.</title>
        <authorList>
            <person name="Elcheninov A.G."/>
            <person name="Menzel P."/>
            <person name="Gudbergsdottir S.R."/>
            <person name="Slesarev A.I."/>
            <person name="Kadnikov V.V."/>
            <person name="Krogh A."/>
            <person name="Bonch-Osmolovskaya E.A."/>
            <person name="Peng X."/>
            <person name="Kublanov I.V."/>
        </authorList>
    </citation>
    <scope>NUCLEOTIDE SEQUENCE [LARGE SCALE GENOMIC DNA]</scope>
    <source>
        <strain evidence="2 3">R1</strain>
    </source>
</reference>
<dbReference type="GO" id="GO:0016787">
    <property type="term" value="F:hydrolase activity"/>
    <property type="evidence" value="ECO:0007669"/>
    <property type="project" value="UniProtKB-KW"/>
</dbReference>
<keyword evidence="2" id="KW-0378">Hydrolase</keyword>
<dbReference type="KEGG" id="ttf:THTE_2481"/>
<sequence length="250" mass="27698">MKILFLQSGSAGNCLYVETKHGAVLFDAGITAKQVALRLESNGYSLAKVQAVVVSHGHRDHIHHSGVYHRRLKLPVWVPRACKDWLAEKEGFSPQAYRPGEILTIGDLTIETIPTPHDFPDSAAFIVDDGHNRLGVFTDLGHAFAGLEKYLATVDALIIESNYDPVMLANGPYPPDLQARIRGPGGHLSNVEAANCVKKWKHQYRWVCLAHLSQHNNTPEVAEKTFQKVVGRGTPYIAEYFTVTRLPALE</sequence>
<dbReference type="EMBL" id="CP018477">
    <property type="protein sequence ID" value="ASV75083.1"/>
    <property type="molecule type" value="Genomic_DNA"/>
</dbReference>
<dbReference type="Gene3D" id="3.60.15.10">
    <property type="entry name" value="Ribonuclease Z/Hydroxyacylglutathione hydrolase-like"/>
    <property type="match status" value="1"/>
</dbReference>
<dbReference type="Pfam" id="PF12706">
    <property type="entry name" value="Lactamase_B_2"/>
    <property type="match status" value="1"/>
</dbReference>
<dbReference type="OrthoDB" id="9781189at2"/>
<dbReference type="RefSeq" id="WP_095415243.1">
    <property type="nucleotide sequence ID" value="NZ_CP018477.1"/>
</dbReference>
<evidence type="ECO:0000259" key="1">
    <source>
        <dbReference type="SMART" id="SM00849"/>
    </source>
</evidence>
<name>A0A286RGJ3_9BACT</name>